<dbReference type="RefSeq" id="WP_005398710.1">
    <property type="nucleotide sequence ID" value="NZ_JH601088.1"/>
</dbReference>
<feature type="coiled-coil region" evidence="1">
    <location>
        <begin position="43"/>
        <end position="101"/>
    </location>
</feature>
<evidence type="ECO:0000256" key="1">
    <source>
        <dbReference type="SAM" id="Coils"/>
    </source>
</evidence>
<proteinExistence type="predicted"/>
<accession>H3NPD4</accession>
<dbReference type="EMBL" id="AGEI01000023">
    <property type="protein sequence ID" value="EHR33447.1"/>
    <property type="molecule type" value="Genomic_DNA"/>
</dbReference>
<dbReference type="Pfam" id="PF06810">
    <property type="entry name" value="Phage_scaffold"/>
    <property type="match status" value="1"/>
</dbReference>
<keyword evidence="1" id="KW-0175">Coiled coil</keyword>
<dbReference type="OrthoDB" id="2365850at2"/>
<gene>
    <name evidence="2" type="ORF">HMPREF9709_01195</name>
</gene>
<dbReference type="eggNOG" id="ENOG5031QAT">
    <property type="taxonomic scope" value="Bacteria"/>
</dbReference>
<protein>
    <recommendedName>
        <fullName evidence="4">Phage minor structural protein GP20</fullName>
    </recommendedName>
</protein>
<evidence type="ECO:0000313" key="2">
    <source>
        <dbReference type="EMBL" id="EHR33447.1"/>
    </source>
</evidence>
<dbReference type="GeneID" id="96999826"/>
<evidence type="ECO:0000313" key="3">
    <source>
        <dbReference type="Proteomes" id="UP000004191"/>
    </source>
</evidence>
<reference evidence="2 3" key="1">
    <citation type="submission" date="2012-01" db="EMBL/GenBank/DDBJ databases">
        <title>The Genome Sequence of Helcococcus kunzii ATCC 51366.</title>
        <authorList>
            <consortium name="The Broad Institute Genome Sequencing Platform"/>
            <person name="Earl A."/>
            <person name="Ward D."/>
            <person name="Feldgarden M."/>
            <person name="Gevers D."/>
            <person name="Huys G."/>
            <person name="Young S.K."/>
            <person name="Zeng Q."/>
            <person name="Gargeya S."/>
            <person name="Fitzgerald M."/>
            <person name="Haas B."/>
            <person name="Abouelleil A."/>
            <person name="Alvarado L."/>
            <person name="Arachchi H.M."/>
            <person name="Berlin A."/>
            <person name="Chapman S.B."/>
            <person name="Gearin G."/>
            <person name="Goldberg J."/>
            <person name="Griggs A."/>
            <person name="Gujja S."/>
            <person name="Hansen M."/>
            <person name="Heiman D."/>
            <person name="Howarth C."/>
            <person name="Larimer J."/>
            <person name="Lui A."/>
            <person name="MacDonald P.J.P."/>
            <person name="McCowen C."/>
            <person name="Montmayeur A."/>
            <person name="Murphy C."/>
            <person name="Neiman D."/>
            <person name="Pearson M."/>
            <person name="Priest M."/>
            <person name="Roberts A."/>
            <person name="Saif S."/>
            <person name="Shea T."/>
            <person name="Sisk P."/>
            <person name="Stolte C."/>
            <person name="Sykes S."/>
            <person name="Wortman J."/>
            <person name="Nusbaum C."/>
            <person name="Birren B."/>
        </authorList>
    </citation>
    <scope>NUCLEOTIDE SEQUENCE [LARGE SCALE GENOMIC DNA]</scope>
    <source>
        <strain evidence="2 3">ATCC 51366</strain>
    </source>
</reference>
<name>H3NPD4_9FIRM</name>
<sequence length="202" mass="23174">METIKQLFCDKSLSYDQFISLIKDNGIKLADLSQGQYVDKQKFDNKVEEVNNLQSQLNTANETIKDFQNTENDLKTLRQKAAEYEKDNAEWQDKYDNSIKEYALREELMLAGAKNPKAVAAVLDLSKAEFKEGKWIGLEDIINAHKESEDYMYKGNDNTTPPRFVKPGNNTTSNLTVSEIMSIQDSEERTKAIIENKELFNN</sequence>
<evidence type="ECO:0008006" key="4">
    <source>
        <dbReference type="Google" id="ProtNLM"/>
    </source>
</evidence>
<dbReference type="HOGENOM" id="CLU_1353084_0_0_9"/>
<organism evidence="2 3">
    <name type="scientific">Helcococcus kunzii ATCC 51366</name>
    <dbReference type="NCBI Taxonomy" id="883114"/>
    <lineage>
        <taxon>Bacteria</taxon>
        <taxon>Bacillati</taxon>
        <taxon>Bacillota</taxon>
        <taxon>Tissierellia</taxon>
        <taxon>Tissierellales</taxon>
        <taxon>Peptoniphilaceae</taxon>
        <taxon>Helcococcus</taxon>
    </lineage>
</organism>
<dbReference type="Proteomes" id="UP000004191">
    <property type="component" value="Unassembled WGS sequence"/>
</dbReference>
<comment type="caution">
    <text evidence="2">The sequence shown here is derived from an EMBL/GenBank/DDBJ whole genome shotgun (WGS) entry which is preliminary data.</text>
</comment>
<keyword evidence="3" id="KW-1185">Reference proteome</keyword>
<dbReference type="AlphaFoldDB" id="H3NPD4"/>
<dbReference type="STRING" id="883114.HMPREF9709_01195"/>
<dbReference type="InterPro" id="IPR009636">
    <property type="entry name" value="SCAF"/>
</dbReference>